<sequence length="357" mass="40872">MLPEQRTLYFGNLPPITLPQFLDNIRGGKIESCKYIEEKCCIFITFVSAQDALNIFNYYKQKRFELSGNLIRVAPNMYLEPFIQKGATRNVFIGNIGNVTVQWLYNEISQYGEIDLVEIRDKGIAFVHMTSIMQAIHVVNSLADDPKWKHCRIYYGQDRCQTTIPNLTFDERETNRTIYIGAMHPDTTAKDLCDNIRGGILQQLKYFKEKSMAFVTFVDAHSAHTFYNLNKDGLVIKTKRVKIGWGKPTMLPPALYFAIQNGASRNVYIGNINETITVEKLYRDFECFGEIEMINIVPDKGIAFVNFMDISSAIKAVESISGYDRFRISFGKDRCGNPPKQKDFISPPITPIPDDFK</sequence>
<dbReference type="Pfam" id="PF00076">
    <property type="entry name" value="RRM_1"/>
    <property type="match status" value="1"/>
</dbReference>
<gene>
    <name evidence="4" type="ORF">HK103_003145</name>
</gene>
<feature type="domain" description="RRM" evidence="3">
    <location>
        <begin position="176"/>
        <end position="248"/>
    </location>
</feature>
<feature type="domain" description="RRM" evidence="3">
    <location>
        <begin position="89"/>
        <end position="158"/>
    </location>
</feature>
<dbReference type="PROSITE" id="PS50102">
    <property type="entry name" value="RRM"/>
    <property type="match status" value="3"/>
</dbReference>
<dbReference type="SMART" id="SM00360">
    <property type="entry name" value="RRM"/>
    <property type="match status" value="4"/>
</dbReference>
<keyword evidence="1 2" id="KW-0694">RNA-binding</keyword>
<organism evidence="4 5">
    <name type="scientific">Boothiomyces macroporosus</name>
    <dbReference type="NCBI Taxonomy" id="261099"/>
    <lineage>
        <taxon>Eukaryota</taxon>
        <taxon>Fungi</taxon>
        <taxon>Fungi incertae sedis</taxon>
        <taxon>Chytridiomycota</taxon>
        <taxon>Chytridiomycota incertae sedis</taxon>
        <taxon>Chytridiomycetes</taxon>
        <taxon>Rhizophydiales</taxon>
        <taxon>Terramycetaceae</taxon>
        <taxon>Boothiomyces</taxon>
    </lineage>
</organism>
<dbReference type="InterPro" id="IPR012677">
    <property type="entry name" value="Nucleotide-bd_a/b_plait_sf"/>
</dbReference>
<dbReference type="InterPro" id="IPR000504">
    <property type="entry name" value="RRM_dom"/>
</dbReference>
<accession>A0AAD5Y4U7</accession>
<dbReference type="SUPFAM" id="SSF54928">
    <property type="entry name" value="RNA-binding domain, RBD"/>
    <property type="match status" value="2"/>
</dbReference>
<dbReference type="Proteomes" id="UP001210925">
    <property type="component" value="Unassembled WGS sequence"/>
</dbReference>
<dbReference type="Gene3D" id="3.30.70.330">
    <property type="match status" value="4"/>
</dbReference>
<dbReference type="EMBL" id="JADGKB010000022">
    <property type="protein sequence ID" value="KAJ3259004.1"/>
    <property type="molecule type" value="Genomic_DNA"/>
</dbReference>
<dbReference type="GO" id="GO:0003729">
    <property type="term" value="F:mRNA binding"/>
    <property type="evidence" value="ECO:0007669"/>
    <property type="project" value="TreeGrafter"/>
</dbReference>
<evidence type="ECO:0000256" key="2">
    <source>
        <dbReference type="PROSITE-ProRule" id="PRU00176"/>
    </source>
</evidence>
<dbReference type="PANTHER" id="PTHR14089:SF8">
    <property type="entry name" value="RNA-BINDING PROTEIN MRN1"/>
    <property type="match status" value="1"/>
</dbReference>
<evidence type="ECO:0000259" key="3">
    <source>
        <dbReference type="PROSITE" id="PS50102"/>
    </source>
</evidence>
<dbReference type="PANTHER" id="PTHR14089">
    <property type="entry name" value="PRE-MRNA-SPLICING FACTOR RBM22"/>
    <property type="match status" value="1"/>
</dbReference>
<dbReference type="AlphaFoldDB" id="A0AAD5Y4U7"/>
<comment type="caution">
    <text evidence="4">The sequence shown here is derived from an EMBL/GenBank/DDBJ whole genome shotgun (WGS) entry which is preliminary data.</text>
</comment>
<reference evidence="4" key="1">
    <citation type="submission" date="2020-05" db="EMBL/GenBank/DDBJ databases">
        <title>Phylogenomic resolution of chytrid fungi.</title>
        <authorList>
            <person name="Stajich J.E."/>
            <person name="Amses K."/>
            <person name="Simmons R."/>
            <person name="Seto K."/>
            <person name="Myers J."/>
            <person name="Bonds A."/>
            <person name="Quandt C.A."/>
            <person name="Barry K."/>
            <person name="Liu P."/>
            <person name="Grigoriev I."/>
            <person name="Longcore J.E."/>
            <person name="James T.Y."/>
        </authorList>
    </citation>
    <scope>NUCLEOTIDE SEQUENCE</scope>
    <source>
        <strain evidence="4">PLAUS21</strain>
    </source>
</reference>
<evidence type="ECO:0000313" key="5">
    <source>
        <dbReference type="Proteomes" id="UP001210925"/>
    </source>
</evidence>
<dbReference type="GO" id="GO:0000398">
    <property type="term" value="P:mRNA splicing, via spliceosome"/>
    <property type="evidence" value="ECO:0007669"/>
    <property type="project" value="TreeGrafter"/>
</dbReference>
<feature type="domain" description="RRM" evidence="3">
    <location>
        <begin position="265"/>
        <end position="333"/>
    </location>
</feature>
<protein>
    <recommendedName>
        <fullName evidence="3">RRM domain-containing protein</fullName>
    </recommendedName>
</protein>
<keyword evidence="5" id="KW-1185">Reference proteome</keyword>
<dbReference type="GO" id="GO:0010494">
    <property type="term" value="C:cytoplasmic stress granule"/>
    <property type="evidence" value="ECO:0007669"/>
    <property type="project" value="TreeGrafter"/>
</dbReference>
<evidence type="ECO:0000313" key="4">
    <source>
        <dbReference type="EMBL" id="KAJ3259004.1"/>
    </source>
</evidence>
<dbReference type="InterPro" id="IPR039171">
    <property type="entry name" value="Cwc2/Slt11"/>
</dbReference>
<proteinExistence type="predicted"/>
<name>A0AAD5Y4U7_9FUNG</name>
<evidence type="ECO:0000256" key="1">
    <source>
        <dbReference type="ARBA" id="ARBA00022884"/>
    </source>
</evidence>
<dbReference type="InterPro" id="IPR035979">
    <property type="entry name" value="RBD_domain_sf"/>
</dbReference>